<evidence type="ECO:0000259" key="2">
    <source>
        <dbReference type="Pfam" id="PF18899"/>
    </source>
</evidence>
<name>A0A931PTP2_FIMGI</name>
<accession>A0A931PTP2</accession>
<sequence>MTINSPEIVNANAAAAEAYQALVAALASFGPYEVEEKKTSLHFVAGGGSFLGVHPRKDGLRLTIVLARRLGERVVKAEQVSKNRFHNELDIRFGAGHRRRRRRVAQGGVRVAGAERQALSDDWSSNHPLRGIPDRLQGAQLAKVIEILRSSSSLLHRDQIVQRGDPNRQVADGPKFRPRPQAIEGIHPRLDAKDIDMPSASRQFDHRPDEAPRVPHEVLGRSELRRKGPKRGKGADQGLRISRIGRHGEVEIESHIA</sequence>
<feature type="compositionally biased region" description="Basic and acidic residues" evidence="1">
    <location>
        <begin position="203"/>
        <end position="226"/>
    </location>
</feature>
<dbReference type="Proteomes" id="UP000727962">
    <property type="component" value="Unassembled WGS sequence"/>
</dbReference>
<feature type="domain" description="DUF5655" evidence="2">
    <location>
        <begin position="11"/>
        <end position="87"/>
    </location>
</feature>
<evidence type="ECO:0000313" key="3">
    <source>
        <dbReference type="EMBL" id="MBI1756628.1"/>
    </source>
</evidence>
<organism evidence="3 4">
    <name type="scientific">Fimbriimonas ginsengisoli</name>
    <dbReference type="NCBI Taxonomy" id="1005039"/>
    <lineage>
        <taxon>Bacteria</taxon>
        <taxon>Bacillati</taxon>
        <taxon>Armatimonadota</taxon>
        <taxon>Fimbriimonadia</taxon>
        <taxon>Fimbriimonadales</taxon>
        <taxon>Fimbriimonadaceae</taxon>
        <taxon>Fimbriimonas</taxon>
    </lineage>
</organism>
<dbReference type="EMBL" id="JACOSL010000037">
    <property type="protein sequence ID" value="MBI1756628.1"/>
    <property type="molecule type" value="Genomic_DNA"/>
</dbReference>
<dbReference type="Pfam" id="PF18899">
    <property type="entry name" value="DUF5655"/>
    <property type="match status" value="1"/>
</dbReference>
<gene>
    <name evidence="3" type="ORF">HYR64_05925</name>
</gene>
<reference evidence="3" key="1">
    <citation type="submission" date="2020-07" db="EMBL/GenBank/DDBJ databases">
        <title>Huge and variable diversity of episymbiotic CPR bacteria and DPANN archaea in groundwater ecosystems.</title>
        <authorList>
            <person name="He C.Y."/>
            <person name="Keren R."/>
            <person name="Whittaker M."/>
            <person name="Farag I.F."/>
            <person name="Doudna J."/>
            <person name="Cate J.H.D."/>
            <person name="Banfield J.F."/>
        </authorList>
    </citation>
    <scope>NUCLEOTIDE SEQUENCE</scope>
    <source>
        <strain evidence="3">NC_groundwater_17_Pr7_B-0.1um_64_12</strain>
    </source>
</reference>
<feature type="compositionally biased region" description="Basic and acidic residues" evidence="1">
    <location>
        <begin position="246"/>
        <end position="257"/>
    </location>
</feature>
<evidence type="ECO:0000313" key="4">
    <source>
        <dbReference type="Proteomes" id="UP000727962"/>
    </source>
</evidence>
<dbReference type="InterPro" id="IPR043714">
    <property type="entry name" value="DUF5655"/>
</dbReference>
<comment type="caution">
    <text evidence="3">The sequence shown here is derived from an EMBL/GenBank/DDBJ whole genome shotgun (WGS) entry which is preliminary data.</text>
</comment>
<feature type="region of interest" description="Disordered" evidence="1">
    <location>
        <begin position="200"/>
        <end position="257"/>
    </location>
</feature>
<protein>
    <recommendedName>
        <fullName evidence="2">DUF5655 domain-containing protein</fullName>
    </recommendedName>
</protein>
<proteinExistence type="predicted"/>
<evidence type="ECO:0000256" key="1">
    <source>
        <dbReference type="SAM" id="MobiDB-lite"/>
    </source>
</evidence>
<dbReference type="AlphaFoldDB" id="A0A931PTP2"/>